<comment type="caution">
    <text evidence="2">The sequence shown here is derived from an EMBL/GenBank/DDBJ whole genome shotgun (WGS) entry which is preliminary data.</text>
</comment>
<accession>A0A9D1T2Y4</accession>
<reference evidence="2" key="2">
    <citation type="journal article" date="2021" name="PeerJ">
        <title>Extensive microbial diversity within the chicken gut microbiome revealed by metagenomics and culture.</title>
        <authorList>
            <person name="Gilroy R."/>
            <person name="Ravi A."/>
            <person name="Getino M."/>
            <person name="Pursley I."/>
            <person name="Horton D.L."/>
            <person name="Alikhan N.F."/>
            <person name="Baker D."/>
            <person name="Gharbi K."/>
            <person name="Hall N."/>
            <person name="Watson M."/>
            <person name="Adriaenssens E.M."/>
            <person name="Foster-Nyarko E."/>
            <person name="Jarju S."/>
            <person name="Secka A."/>
            <person name="Antonio M."/>
            <person name="Oren A."/>
            <person name="Chaudhuri R.R."/>
            <person name="La Ragione R."/>
            <person name="Hildebrand F."/>
            <person name="Pallen M.J."/>
        </authorList>
    </citation>
    <scope>NUCLEOTIDE SEQUENCE</scope>
    <source>
        <strain evidence="2">35461</strain>
    </source>
</reference>
<dbReference type="Pfam" id="PF12392">
    <property type="entry name" value="DUF3656"/>
    <property type="match status" value="1"/>
</dbReference>
<dbReference type="InterPro" id="IPR001539">
    <property type="entry name" value="Peptidase_U32"/>
</dbReference>
<dbReference type="Proteomes" id="UP000886845">
    <property type="component" value="Unassembled WGS sequence"/>
</dbReference>
<evidence type="ECO:0000313" key="3">
    <source>
        <dbReference type="Proteomes" id="UP000886845"/>
    </source>
</evidence>
<dbReference type="PANTHER" id="PTHR30217:SF10">
    <property type="entry name" value="23S RRNA 5-HYDROXYCYTIDINE C2501 SYNTHASE"/>
    <property type="match status" value="1"/>
</dbReference>
<evidence type="ECO:0000259" key="1">
    <source>
        <dbReference type="Pfam" id="PF12392"/>
    </source>
</evidence>
<dbReference type="InterPro" id="IPR051454">
    <property type="entry name" value="RNA/ubiquinone_mod_enzymes"/>
</dbReference>
<evidence type="ECO:0000313" key="2">
    <source>
        <dbReference type="EMBL" id="HIV09672.1"/>
    </source>
</evidence>
<dbReference type="InterPro" id="IPR020988">
    <property type="entry name" value="Pept_U32_collagenase"/>
</dbReference>
<dbReference type="PANTHER" id="PTHR30217">
    <property type="entry name" value="PEPTIDASE U32 FAMILY"/>
    <property type="match status" value="1"/>
</dbReference>
<feature type="non-terminal residue" evidence="2">
    <location>
        <position position="582"/>
    </location>
</feature>
<feature type="domain" description="Peptidase U32 collagenase" evidence="1">
    <location>
        <begin position="428"/>
        <end position="498"/>
    </location>
</feature>
<organism evidence="2 3">
    <name type="scientific">Candidatus Spyradenecus faecavium</name>
    <dbReference type="NCBI Taxonomy" id="2840947"/>
    <lineage>
        <taxon>Bacteria</taxon>
        <taxon>Pseudomonadati</taxon>
        <taxon>Lentisphaerota</taxon>
        <taxon>Lentisphaeria</taxon>
        <taxon>Lentisphaerales</taxon>
        <taxon>Lentisphaeraceae</taxon>
        <taxon>Lentisphaeraceae incertae sedis</taxon>
        <taxon>Candidatus Spyradenecus</taxon>
    </lineage>
</organism>
<gene>
    <name evidence="2" type="ORF">IAC79_06135</name>
</gene>
<sequence length="582" mass="62042">MATVTLPELLAPAGSFESALAAFAYGADAVYLGLSRFSARADAANFAEPELRQIVAYAHNKGRKVYVTLNTLLETRELPELADSLALLEELAVDGAIVQDLGLAAWVRRAFPRLPLHASTQLACTSLAGARALKELGFVRVVTARELGLAEAAEIGRRAGLEIEVFIHGALCYSLSGLCLYSSLTTGRSGNRGRCAYCCRQPFTPEGGEACHPFSMRDLALLDEAPRLRGLGLASLKIEGRMKNPLYVAAVTDLYRHALDGDLPADALRAKADDLRTIFSRPWTHLYADGPAAPERIIDARSVGHRGQPIGTVLRVVRDVDGLRWMAFDTARAIERHDGLQVDLPGRPAGFAVDRLRDARTKRPVIALPAGTRVEVALPREVGELPRGATVCHAASQAVRRSFPVPRPRAAELRLLRPADLTLTLAPDALTLAGGGHAVRVPATLGPAKNPAGTRAAAERHLARLGEDGFFLRSLAVEDPQGLFAPPSLLNAARRDWAALAAQPTPRPTPPPPEGAPQGIVRASAEAAWSVKVAACQPTSVLGGETPREVVVALTADTPEEALAAWLGAVPRDRLRLALPVA</sequence>
<dbReference type="Pfam" id="PF01136">
    <property type="entry name" value="Peptidase_U32"/>
    <property type="match status" value="1"/>
</dbReference>
<dbReference type="AlphaFoldDB" id="A0A9D1T2Y4"/>
<proteinExistence type="predicted"/>
<protein>
    <submittedName>
        <fullName evidence="2">U32 family peptidase</fullName>
    </submittedName>
</protein>
<name>A0A9D1T2Y4_9BACT</name>
<reference evidence="2" key="1">
    <citation type="submission" date="2020-10" db="EMBL/GenBank/DDBJ databases">
        <authorList>
            <person name="Gilroy R."/>
        </authorList>
    </citation>
    <scope>NUCLEOTIDE SEQUENCE</scope>
    <source>
        <strain evidence="2">35461</strain>
    </source>
</reference>
<dbReference type="EMBL" id="DVOR01000198">
    <property type="protein sequence ID" value="HIV09672.1"/>
    <property type="molecule type" value="Genomic_DNA"/>
</dbReference>